<accession>A0A0C9YMC2</accession>
<protein>
    <recommendedName>
        <fullName evidence="3">BTB domain-containing protein</fullName>
    </recommendedName>
</protein>
<dbReference type="Proteomes" id="UP000054477">
    <property type="component" value="Unassembled WGS sequence"/>
</dbReference>
<proteinExistence type="predicted"/>
<evidence type="ECO:0000313" key="2">
    <source>
        <dbReference type="Proteomes" id="UP000054477"/>
    </source>
</evidence>
<evidence type="ECO:0000313" key="1">
    <source>
        <dbReference type="EMBL" id="KIK09133.1"/>
    </source>
</evidence>
<organism evidence="1 2">
    <name type="scientific">Laccaria amethystina LaAM-08-1</name>
    <dbReference type="NCBI Taxonomy" id="1095629"/>
    <lineage>
        <taxon>Eukaryota</taxon>
        <taxon>Fungi</taxon>
        <taxon>Dikarya</taxon>
        <taxon>Basidiomycota</taxon>
        <taxon>Agaricomycotina</taxon>
        <taxon>Agaricomycetes</taxon>
        <taxon>Agaricomycetidae</taxon>
        <taxon>Agaricales</taxon>
        <taxon>Agaricineae</taxon>
        <taxon>Hydnangiaceae</taxon>
        <taxon>Laccaria</taxon>
    </lineage>
</organism>
<keyword evidence="2" id="KW-1185">Reference proteome</keyword>
<evidence type="ECO:0008006" key="3">
    <source>
        <dbReference type="Google" id="ProtNLM"/>
    </source>
</evidence>
<dbReference type="EMBL" id="KN838539">
    <property type="protein sequence ID" value="KIK09133.1"/>
    <property type="molecule type" value="Genomic_DNA"/>
</dbReference>
<gene>
    <name evidence="1" type="ORF">K443DRAFT_447633</name>
</gene>
<dbReference type="OrthoDB" id="3184970at2759"/>
<dbReference type="AlphaFoldDB" id="A0A0C9YMC2"/>
<sequence>MSDDSDAAQLTVNKIFNAEDAEIAFRSSDNIVFKIHRKNLEVNTAGLSPAALTTSISELVPLSEDSPTLELLFQYIYPRRQPLLDVIEFVLLASLAEAAEKYEVFPAMTVCYIRMSLAQRKHPADIMRYAARHDYMQLLCDVAPLVIRIPLLDILSLLPQHLIMPWLEYYEEWRKAHAAAFSKALSHDSEITRTSKSGKTVWSDPCTDWPRLWQEIATQLGPGVHTLANIDSIFILKTPKRVDSSSGSRSPKGCCIDAIDQWRTSIKGDLGKIPSPSKFFN</sequence>
<name>A0A0C9YMC2_9AGAR</name>
<dbReference type="HOGENOM" id="CLU_075133_1_1_1"/>
<reference evidence="1 2" key="1">
    <citation type="submission" date="2014-04" db="EMBL/GenBank/DDBJ databases">
        <authorList>
            <consortium name="DOE Joint Genome Institute"/>
            <person name="Kuo A."/>
            <person name="Kohler A."/>
            <person name="Nagy L.G."/>
            <person name="Floudas D."/>
            <person name="Copeland A."/>
            <person name="Barry K.W."/>
            <person name="Cichocki N."/>
            <person name="Veneault-Fourrey C."/>
            <person name="LaButti K."/>
            <person name="Lindquist E.A."/>
            <person name="Lipzen A."/>
            <person name="Lundell T."/>
            <person name="Morin E."/>
            <person name="Murat C."/>
            <person name="Sun H."/>
            <person name="Tunlid A."/>
            <person name="Henrissat B."/>
            <person name="Grigoriev I.V."/>
            <person name="Hibbett D.S."/>
            <person name="Martin F."/>
            <person name="Nordberg H.P."/>
            <person name="Cantor M.N."/>
            <person name="Hua S.X."/>
        </authorList>
    </citation>
    <scope>NUCLEOTIDE SEQUENCE [LARGE SCALE GENOMIC DNA]</scope>
    <source>
        <strain evidence="1 2">LaAM-08-1</strain>
    </source>
</reference>
<reference evidence="2" key="2">
    <citation type="submission" date="2015-01" db="EMBL/GenBank/DDBJ databases">
        <title>Evolutionary Origins and Diversification of the Mycorrhizal Mutualists.</title>
        <authorList>
            <consortium name="DOE Joint Genome Institute"/>
            <consortium name="Mycorrhizal Genomics Consortium"/>
            <person name="Kohler A."/>
            <person name="Kuo A."/>
            <person name="Nagy L.G."/>
            <person name="Floudas D."/>
            <person name="Copeland A."/>
            <person name="Barry K.W."/>
            <person name="Cichocki N."/>
            <person name="Veneault-Fourrey C."/>
            <person name="LaButti K."/>
            <person name="Lindquist E.A."/>
            <person name="Lipzen A."/>
            <person name="Lundell T."/>
            <person name="Morin E."/>
            <person name="Murat C."/>
            <person name="Riley R."/>
            <person name="Ohm R."/>
            <person name="Sun H."/>
            <person name="Tunlid A."/>
            <person name="Henrissat B."/>
            <person name="Grigoriev I.V."/>
            <person name="Hibbett D.S."/>
            <person name="Martin F."/>
        </authorList>
    </citation>
    <scope>NUCLEOTIDE SEQUENCE [LARGE SCALE GENOMIC DNA]</scope>
    <source>
        <strain evidence="2">LaAM-08-1</strain>
    </source>
</reference>